<organism evidence="2 3">
    <name type="scientific">Streptomyces liliifuscus</name>
    <dbReference type="NCBI Taxonomy" id="2797636"/>
    <lineage>
        <taxon>Bacteria</taxon>
        <taxon>Bacillati</taxon>
        <taxon>Actinomycetota</taxon>
        <taxon>Actinomycetes</taxon>
        <taxon>Kitasatosporales</taxon>
        <taxon>Streptomycetaceae</taxon>
        <taxon>Streptomyces</taxon>
    </lineage>
</organism>
<keyword evidence="1" id="KW-0472">Membrane</keyword>
<dbReference type="AlphaFoldDB" id="A0A7T7KYB7"/>
<dbReference type="EMBL" id="CP066831">
    <property type="protein sequence ID" value="QQM42334.1"/>
    <property type="molecule type" value="Genomic_DNA"/>
</dbReference>
<sequence length="113" mass="12486">MGVNTGHMRKSLPAVLGVNLLLGVPGVVPVWLLSYFAVNWPLKALGWTVGEPTENDGMLPWLLVGGPVLLLFGLVWWLANRPLRRRSALEARVYWPVSVLMTLVPSFALMIVL</sequence>
<evidence type="ECO:0000313" key="3">
    <source>
        <dbReference type="Proteomes" id="UP000595636"/>
    </source>
</evidence>
<feature type="transmembrane region" description="Helical" evidence="1">
    <location>
        <begin position="91"/>
        <end position="112"/>
    </location>
</feature>
<keyword evidence="1" id="KW-0812">Transmembrane</keyword>
<proteinExistence type="predicted"/>
<keyword evidence="3" id="KW-1185">Reference proteome</keyword>
<feature type="transmembrane region" description="Helical" evidence="1">
    <location>
        <begin position="12"/>
        <end position="38"/>
    </location>
</feature>
<keyword evidence="1" id="KW-1133">Transmembrane helix</keyword>
<evidence type="ECO:0000256" key="1">
    <source>
        <dbReference type="SAM" id="Phobius"/>
    </source>
</evidence>
<dbReference type="KEGG" id="slf:JEQ17_24820"/>
<accession>A0A7T7KYB7</accession>
<evidence type="ECO:0000313" key="2">
    <source>
        <dbReference type="EMBL" id="QQM42334.1"/>
    </source>
</evidence>
<name>A0A7T7KYB7_9ACTN</name>
<dbReference type="Proteomes" id="UP000595636">
    <property type="component" value="Chromosome"/>
</dbReference>
<protein>
    <recommendedName>
        <fullName evidence="4">Integral membrane protein</fullName>
    </recommendedName>
</protein>
<evidence type="ECO:0008006" key="4">
    <source>
        <dbReference type="Google" id="ProtNLM"/>
    </source>
</evidence>
<feature type="transmembrane region" description="Helical" evidence="1">
    <location>
        <begin position="58"/>
        <end position="79"/>
    </location>
</feature>
<reference evidence="2 3" key="1">
    <citation type="submission" date="2020-12" db="EMBL/GenBank/DDBJ databases">
        <title>A novel species.</title>
        <authorList>
            <person name="Li K."/>
        </authorList>
    </citation>
    <scope>NUCLEOTIDE SEQUENCE [LARGE SCALE GENOMIC DNA]</scope>
    <source>
        <strain evidence="2 3">ZYC-3</strain>
    </source>
</reference>
<gene>
    <name evidence="2" type="ORF">JEQ17_24820</name>
</gene>